<keyword evidence="12" id="KW-0460">Magnesium</keyword>
<keyword evidence="11 21" id="KW-0067">ATP-binding</keyword>
<dbReference type="Pfam" id="PF02875">
    <property type="entry name" value="Mur_ligase_C"/>
    <property type="match status" value="1"/>
</dbReference>
<evidence type="ECO:0000259" key="22">
    <source>
        <dbReference type="Pfam" id="PF02875"/>
    </source>
</evidence>
<dbReference type="NCBIfam" id="TIGR01499">
    <property type="entry name" value="folC"/>
    <property type="match status" value="1"/>
</dbReference>
<comment type="catalytic activity">
    <reaction evidence="17">
        <text>(6S)-5,6,7,8-tetrahydrofolyl-(gamma-L-Glu)(n) + L-glutamate + ATP = (6S)-5,6,7,8-tetrahydrofolyl-(gamma-L-Glu)(n+1) + ADP + phosphate + H(+)</text>
        <dbReference type="Rhea" id="RHEA:10580"/>
        <dbReference type="Rhea" id="RHEA-COMP:14738"/>
        <dbReference type="Rhea" id="RHEA-COMP:14740"/>
        <dbReference type="ChEBI" id="CHEBI:15378"/>
        <dbReference type="ChEBI" id="CHEBI:29985"/>
        <dbReference type="ChEBI" id="CHEBI:30616"/>
        <dbReference type="ChEBI" id="CHEBI:43474"/>
        <dbReference type="ChEBI" id="CHEBI:141005"/>
        <dbReference type="ChEBI" id="CHEBI:456216"/>
        <dbReference type="EC" id="6.3.2.17"/>
    </reaction>
</comment>
<keyword evidence="13" id="KW-0289">Folate biosynthesis</keyword>
<evidence type="ECO:0000256" key="8">
    <source>
        <dbReference type="ARBA" id="ARBA00022598"/>
    </source>
</evidence>
<evidence type="ECO:0000256" key="16">
    <source>
        <dbReference type="ARBA" id="ARBA00032510"/>
    </source>
</evidence>
<comment type="similarity">
    <text evidence="4 21">Belongs to the folylpolyglutamate synthase family.</text>
</comment>
<dbReference type="Proteomes" id="UP001058120">
    <property type="component" value="Chromosome"/>
</dbReference>
<dbReference type="InterPro" id="IPR004101">
    <property type="entry name" value="Mur_ligase_C"/>
</dbReference>
<dbReference type="InterPro" id="IPR036615">
    <property type="entry name" value="Mur_ligase_C_dom_sf"/>
</dbReference>
<evidence type="ECO:0000256" key="1">
    <source>
        <dbReference type="ARBA" id="ARBA00002714"/>
    </source>
</evidence>
<dbReference type="RefSeq" id="WP_334315903.1">
    <property type="nucleotide sequence ID" value="NZ_CP065938.1"/>
</dbReference>
<sequence>MTHCSCKISNEFKSFADVENYLNKLGMFHMELGLERMENAKFLLGLRFPCPIFHVVGTNGKGSTATFLHSIALSYGYRAGIFTSPHFVTPLERIKMNDRLLPKAAWASLIAEATGAVPDLTYFELLTVISVMAFMYSEPDVLVYEAGLGAKNDATTVIPASIVVFTPIALDHTDLLGGSIENIAEDKSYAIREGVKAVVSAPQDESVEKILKERAKALNIPYYTMSCVSELPACIKVFHKDGLQYELGLKGEHQYVNAQTALLAWHVFCDLYHKPLEVKALAEGLSSAFIAGRFQQVSAKNEMPALILDGAHNAHSLQSLVSALKTEEIVPSALVFSCLKDKNPVRLVEMIENYLHENHLTVPVYITEIQDNERAMKAEELEKLFSIPVTKFTNLKELMQKLPDLVTNKENPCVIFGSLYLLSEFYALYPEKLQLSY</sequence>
<evidence type="ECO:0000256" key="20">
    <source>
        <dbReference type="ARBA" id="ARBA00049161"/>
    </source>
</evidence>
<evidence type="ECO:0000256" key="5">
    <source>
        <dbReference type="ARBA" id="ARBA00013023"/>
    </source>
</evidence>
<comment type="catalytic activity">
    <reaction evidence="18">
        <text>10-formyltetrahydrofolyl-(gamma-L-Glu)(n) + L-glutamate + ATP = 10-formyltetrahydrofolyl-(gamma-L-Glu)(n+1) + ADP + phosphate + H(+)</text>
        <dbReference type="Rhea" id="RHEA:51904"/>
        <dbReference type="Rhea" id="RHEA-COMP:13088"/>
        <dbReference type="Rhea" id="RHEA-COMP:14300"/>
        <dbReference type="ChEBI" id="CHEBI:15378"/>
        <dbReference type="ChEBI" id="CHEBI:29985"/>
        <dbReference type="ChEBI" id="CHEBI:30616"/>
        <dbReference type="ChEBI" id="CHEBI:43474"/>
        <dbReference type="ChEBI" id="CHEBI:134413"/>
        <dbReference type="ChEBI" id="CHEBI:456216"/>
        <dbReference type="EC" id="6.3.2.17"/>
    </reaction>
</comment>
<evidence type="ECO:0000256" key="13">
    <source>
        <dbReference type="ARBA" id="ARBA00022909"/>
    </source>
</evidence>
<dbReference type="Pfam" id="PF08245">
    <property type="entry name" value="Mur_ligase_M"/>
    <property type="match status" value="1"/>
</dbReference>
<evidence type="ECO:0000259" key="23">
    <source>
        <dbReference type="Pfam" id="PF08245"/>
    </source>
</evidence>
<evidence type="ECO:0000256" key="14">
    <source>
        <dbReference type="ARBA" id="ARBA00030048"/>
    </source>
</evidence>
<dbReference type="SUPFAM" id="SSF53623">
    <property type="entry name" value="MurD-like peptide ligases, catalytic domain"/>
    <property type="match status" value="1"/>
</dbReference>
<dbReference type="Gene3D" id="3.90.190.20">
    <property type="entry name" value="Mur ligase, C-terminal domain"/>
    <property type="match status" value="1"/>
</dbReference>
<dbReference type="EC" id="6.3.2.12" evidence="5"/>
<evidence type="ECO:0000256" key="21">
    <source>
        <dbReference type="PIRNR" id="PIRNR001563"/>
    </source>
</evidence>
<protein>
    <recommendedName>
        <fullName evidence="7">Dihydrofolate synthase/folylpolyglutamate synthase</fullName>
        <ecNumber evidence="5">6.3.2.12</ecNumber>
        <ecNumber evidence="6">6.3.2.17</ecNumber>
    </recommendedName>
    <alternativeName>
        <fullName evidence="16">Folylpoly-gamma-glutamate synthetase-dihydrofolate synthetase</fullName>
    </alternativeName>
    <alternativeName>
        <fullName evidence="14">Folylpolyglutamate synthetase</fullName>
    </alternativeName>
    <alternativeName>
        <fullName evidence="15">Tetrahydrofolylpolyglutamate synthase</fullName>
    </alternativeName>
</protein>
<evidence type="ECO:0000256" key="15">
    <source>
        <dbReference type="ARBA" id="ARBA00030592"/>
    </source>
</evidence>
<evidence type="ECO:0000256" key="12">
    <source>
        <dbReference type="ARBA" id="ARBA00022842"/>
    </source>
</evidence>
<dbReference type="EC" id="6.3.2.17" evidence="6"/>
<comment type="function">
    <text evidence="1">Functions in two distinct reactions of the de novo folate biosynthetic pathway. Catalyzes the addition of a glutamate residue to dihydropteroate (7,8-dihydropteroate or H2Pte) to form dihydrofolate (7,8-dihydrofolate monoglutamate or H2Pte-Glu). Also catalyzes successive additions of L-glutamate to tetrahydrofolate or 10-formyltetrahydrofolate or 5,10-methylenetetrahydrofolate, leading to folylpolyglutamate derivatives.</text>
</comment>
<evidence type="ECO:0000313" key="24">
    <source>
        <dbReference type="EMBL" id="UWX06300.1"/>
    </source>
</evidence>
<proteinExistence type="inferred from homology"/>
<evidence type="ECO:0000256" key="4">
    <source>
        <dbReference type="ARBA" id="ARBA00008276"/>
    </source>
</evidence>
<dbReference type="InterPro" id="IPR036565">
    <property type="entry name" value="Mur-like_cat_sf"/>
</dbReference>
<gene>
    <name evidence="24" type="ORF">JBF11_03015</name>
</gene>
<keyword evidence="9" id="KW-0479">Metal-binding</keyword>
<dbReference type="SUPFAM" id="SSF53244">
    <property type="entry name" value="MurD-like peptide ligases, peptide-binding domain"/>
    <property type="match status" value="1"/>
</dbReference>
<evidence type="ECO:0000313" key="25">
    <source>
        <dbReference type="Proteomes" id="UP001058120"/>
    </source>
</evidence>
<evidence type="ECO:0000256" key="11">
    <source>
        <dbReference type="ARBA" id="ARBA00022840"/>
    </source>
</evidence>
<comment type="catalytic activity">
    <reaction evidence="20">
        <text>7,8-dihydropteroate + L-glutamate + ATP = 7,8-dihydrofolate + ADP + phosphate + H(+)</text>
        <dbReference type="Rhea" id="RHEA:23584"/>
        <dbReference type="ChEBI" id="CHEBI:15378"/>
        <dbReference type="ChEBI" id="CHEBI:17839"/>
        <dbReference type="ChEBI" id="CHEBI:29985"/>
        <dbReference type="ChEBI" id="CHEBI:30616"/>
        <dbReference type="ChEBI" id="CHEBI:43474"/>
        <dbReference type="ChEBI" id="CHEBI:57451"/>
        <dbReference type="ChEBI" id="CHEBI:456216"/>
        <dbReference type="EC" id="6.3.2.12"/>
    </reaction>
</comment>
<comment type="pathway">
    <text evidence="2">Cofactor biosynthesis; tetrahydrofolate biosynthesis; 7,8-dihydrofolate from 2-amino-4-hydroxy-6-hydroxymethyl-7,8-dihydropteridine diphosphate and 4-aminobenzoate: step 2/2.</text>
</comment>
<evidence type="ECO:0000256" key="10">
    <source>
        <dbReference type="ARBA" id="ARBA00022741"/>
    </source>
</evidence>
<dbReference type="PANTHER" id="PTHR11136:SF0">
    <property type="entry name" value="DIHYDROFOLATE SYNTHETASE-RELATED"/>
    <property type="match status" value="1"/>
</dbReference>
<evidence type="ECO:0000256" key="7">
    <source>
        <dbReference type="ARBA" id="ARBA00019357"/>
    </source>
</evidence>
<organism evidence="24 25">
    <name type="scientific">Taurinivorans muris</name>
    <dbReference type="NCBI Taxonomy" id="2787751"/>
    <lineage>
        <taxon>Bacteria</taxon>
        <taxon>Pseudomonadati</taxon>
        <taxon>Thermodesulfobacteriota</taxon>
        <taxon>Desulfovibrionia</taxon>
        <taxon>Desulfovibrionales</taxon>
        <taxon>Desulfovibrionaceae</taxon>
        <taxon>Taurinivorans</taxon>
    </lineage>
</organism>
<keyword evidence="10 21" id="KW-0547">Nucleotide-binding</keyword>
<dbReference type="PIRSF" id="PIRSF001563">
    <property type="entry name" value="Folylpolyglu_synth"/>
    <property type="match status" value="1"/>
</dbReference>
<keyword evidence="25" id="KW-1185">Reference proteome</keyword>
<feature type="domain" description="Mur ligase C-terminal" evidence="22">
    <location>
        <begin position="292"/>
        <end position="406"/>
    </location>
</feature>
<evidence type="ECO:0000256" key="3">
    <source>
        <dbReference type="ARBA" id="ARBA00005150"/>
    </source>
</evidence>
<reference evidence="24" key="1">
    <citation type="submission" date="2020-12" db="EMBL/GenBank/DDBJ databases">
        <title>Taurinivorans muris gen. nov., sp. nov., fundamental and realized metabolic niche of a ubiquitous sulfidogenic bacterium in the murine intestine.</title>
        <authorList>
            <person name="Ye H."/>
            <person name="Hanson B.T."/>
            <person name="Loy A."/>
        </authorList>
    </citation>
    <scope>NUCLEOTIDE SEQUENCE</scope>
    <source>
        <strain evidence="24">LT0009</strain>
    </source>
</reference>
<dbReference type="InterPro" id="IPR013221">
    <property type="entry name" value="Mur_ligase_cen"/>
</dbReference>
<evidence type="ECO:0000256" key="6">
    <source>
        <dbReference type="ARBA" id="ARBA00013025"/>
    </source>
</evidence>
<name>A0ABY5Y284_9BACT</name>
<keyword evidence="8 21" id="KW-0436">Ligase</keyword>
<comment type="catalytic activity">
    <reaction evidence="19">
        <text>(6R)-5,10-methylenetetrahydrofolyl-(gamma-L-Glu)(n) + L-glutamate + ATP = (6R)-5,10-methylenetetrahydrofolyl-(gamma-L-Glu)(n+1) + ADP + phosphate + H(+)</text>
        <dbReference type="Rhea" id="RHEA:51912"/>
        <dbReference type="Rhea" id="RHEA-COMP:13257"/>
        <dbReference type="Rhea" id="RHEA-COMP:13258"/>
        <dbReference type="ChEBI" id="CHEBI:15378"/>
        <dbReference type="ChEBI" id="CHEBI:29985"/>
        <dbReference type="ChEBI" id="CHEBI:30616"/>
        <dbReference type="ChEBI" id="CHEBI:43474"/>
        <dbReference type="ChEBI" id="CHEBI:136572"/>
        <dbReference type="ChEBI" id="CHEBI:456216"/>
        <dbReference type="EC" id="6.3.2.17"/>
    </reaction>
</comment>
<feature type="domain" description="Mur ligase central" evidence="23">
    <location>
        <begin position="55"/>
        <end position="263"/>
    </location>
</feature>
<evidence type="ECO:0000256" key="2">
    <source>
        <dbReference type="ARBA" id="ARBA00004799"/>
    </source>
</evidence>
<evidence type="ECO:0000256" key="18">
    <source>
        <dbReference type="ARBA" id="ARBA00047808"/>
    </source>
</evidence>
<dbReference type="InterPro" id="IPR001645">
    <property type="entry name" value="Folylpolyglutamate_synth"/>
</dbReference>
<evidence type="ECO:0000256" key="19">
    <source>
        <dbReference type="ARBA" id="ARBA00049035"/>
    </source>
</evidence>
<accession>A0ABY5Y284</accession>
<evidence type="ECO:0000256" key="17">
    <source>
        <dbReference type="ARBA" id="ARBA00047493"/>
    </source>
</evidence>
<evidence type="ECO:0000256" key="9">
    <source>
        <dbReference type="ARBA" id="ARBA00022723"/>
    </source>
</evidence>
<dbReference type="EMBL" id="CP065938">
    <property type="protein sequence ID" value="UWX06300.1"/>
    <property type="molecule type" value="Genomic_DNA"/>
</dbReference>
<comment type="pathway">
    <text evidence="3">Cofactor biosynthesis; tetrahydrofolylpolyglutamate biosynthesis.</text>
</comment>
<dbReference type="Gene3D" id="3.40.1190.10">
    <property type="entry name" value="Mur-like, catalytic domain"/>
    <property type="match status" value="1"/>
</dbReference>
<dbReference type="PANTHER" id="PTHR11136">
    <property type="entry name" value="FOLYLPOLYGLUTAMATE SYNTHASE-RELATED"/>
    <property type="match status" value="1"/>
</dbReference>